<evidence type="ECO:0000313" key="7">
    <source>
        <dbReference type="EMBL" id="BAV32731.1"/>
    </source>
</evidence>
<evidence type="ECO:0000256" key="2">
    <source>
        <dbReference type="ARBA" id="ARBA00007165"/>
    </source>
</evidence>
<dbReference type="PROSITE" id="PS50895">
    <property type="entry name" value="SURF1"/>
    <property type="match status" value="1"/>
</dbReference>
<name>A0A1B4XD53_9GAMM</name>
<feature type="transmembrane region" description="Helical" evidence="6">
    <location>
        <begin position="12"/>
        <end position="32"/>
    </location>
</feature>
<evidence type="ECO:0000256" key="1">
    <source>
        <dbReference type="ARBA" id="ARBA00004370"/>
    </source>
</evidence>
<dbReference type="KEGG" id="slim:SCL_0409"/>
<dbReference type="EMBL" id="AP014879">
    <property type="protein sequence ID" value="BAV32731.1"/>
    <property type="molecule type" value="Genomic_DNA"/>
</dbReference>
<comment type="subcellular location">
    <subcellularLocation>
        <location evidence="6">Cell membrane</location>
        <topology evidence="6">Multi-pass membrane protein</topology>
    </subcellularLocation>
    <subcellularLocation>
        <location evidence="1">Membrane</location>
    </subcellularLocation>
</comment>
<dbReference type="CDD" id="cd06662">
    <property type="entry name" value="SURF1"/>
    <property type="match status" value="1"/>
</dbReference>
<keyword evidence="8" id="KW-1185">Reference proteome</keyword>
<evidence type="ECO:0000256" key="5">
    <source>
        <dbReference type="ARBA" id="ARBA00023136"/>
    </source>
</evidence>
<dbReference type="GO" id="GO:0005886">
    <property type="term" value="C:plasma membrane"/>
    <property type="evidence" value="ECO:0007669"/>
    <property type="project" value="UniProtKB-SubCell"/>
</dbReference>
<dbReference type="InParanoid" id="A0A1B4XD53"/>
<reference evidence="7 8" key="1">
    <citation type="submission" date="2015-05" db="EMBL/GenBank/DDBJ databases">
        <title>Complete genome sequence of a sulfur-oxidizing gammaproteobacterium strain HA5.</title>
        <authorList>
            <person name="Miura A."/>
            <person name="Kojima H."/>
            <person name="Fukui M."/>
        </authorList>
    </citation>
    <scope>NUCLEOTIDE SEQUENCE [LARGE SCALE GENOMIC DNA]</scope>
    <source>
        <strain evidence="7 8">HA5</strain>
    </source>
</reference>
<evidence type="ECO:0000256" key="6">
    <source>
        <dbReference type="RuleBase" id="RU363076"/>
    </source>
</evidence>
<keyword evidence="3 6" id="KW-0812">Transmembrane</keyword>
<dbReference type="Proteomes" id="UP000243180">
    <property type="component" value="Chromosome"/>
</dbReference>
<comment type="similarity">
    <text evidence="2 6">Belongs to the SURF1 family.</text>
</comment>
<keyword evidence="6" id="KW-1003">Cell membrane</keyword>
<dbReference type="OrthoDB" id="9789940at2"/>
<dbReference type="PANTHER" id="PTHR23427">
    <property type="entry name" value="SURFEIT LOCUS PROTEIN"/>
    <property type="match status" value="1"/>
</dbReference>
<gene>
    <name evidence="7" type="ORF">SCL_0409</name>
</gene>
<dbReference type="Pfam" id="PF02104">
    <property type="entry name" value="SURF1"/>
    <property type="match status" value="1"/>
</dbReference>
<dbReference type="InterPro" id="IPR002994">
    <property type="entry name" value="Surf1/Shy1"/>
</dbReference>
<evidence type="ECO:0000256" key="4">
    <source>
        <dbReference type="ARBA" id="ARBA00022989"/>
    </source>
</evidence>
<evidence type="ECO:0000256" key="3">
    <source>
        <dbReference type="ARBA" id="ARBA00022692"/>
    </source>
</evidence>
<evidence type="ECO:0000313" key="8">
    <source>
        <dbReference type="Proteomes" id="UP000243180"/>
    </source>
</evidence>
<dbReference type="RefSeq" id="WP_096359513.1">
    <property type="nucleotide sequence ID" value="NZ_AP014879.1"/>
</dbReference>
<proteinExistence type="inferred from homology"/>
<feature type="transmembrane region" description="Helical" evidence="6">
    <location>
        <begin position="213"/>
        <end position="231"/>
    </location>
</feature>
<sequence>MKPPRRFRPAPIPSLVFAVLLPLFLYLGYWQLQRAEEKRLLQVEYDTRANGPAVQVERRLQRAEELRFYRVVAKGHYETDYQILIDNRVHQGRVGYHVITPLRLENSEVRLLVNRGWIALGEDRDHLPVFETPAGLQQVTGVATVPAEKYFTLAQPEPGWQRVWQNMDLARYGAVVPFPVQPVVLLLDPASGAGGFTRDWSRLDAGISVHQGYAFQWFMLAAALASIYLFMSLRRRGTDTPEQEQP</sequence>
<accession>A0A1B4XD53</accession>
<organism evidence="7 8">
    <name type="scientific">Sulfuricaulis limicola</name>
    <dbReference type="NCBI Taxonomy" id="1620215"/>
    <lineage>
        <taxon>Bacteria</taxon>
        <taxon>Pseudomonadati</taxon>
        <taxon>Pseudomonadota</taxon>
        <taxon>Gammaproteobacteria</taxon>
        <taxon>Acidiferrobacterales</taxon>
        <taxon>Acidiferrobacteraceae</taxon>
        <taxon>Sulfuricaulis</taxon>
    </lineage>
</organism>
<keyword evidence="4 6" id="KW-1133">Transmembrane helix</keyword>
<keyword evidence="5 6" id="KW-0472">Membrane</keyword>
<dbReference type="InterPro" id="IPR045214">
    <property type="entry name" value="Surf1/Surf4"/>
</dbReference>
<dbReference type="PANTHER" id="PTHR23427:SF2">
    <property type="entry name" value="SURFEIT LOCUS PROTEIN 1"/>
    <property type="match status" value="1"/>
</dbReference>
<dbReference type="AlphaFoldDB" id="A0A1B4XD53"/>
<protein>
    <recommendedName>
        <fullName evidence="6">SURF1-like protein</fullName>
    </recommendedName>
</protein>